<keyword evidence="6" id="KW-1185">Reference proteome</keyword>
<dbReference type="Proteomes" id="UP001163328">
    <property type="component" value="Chromosome"/>
</dbReference>
<keyword evidence="3" id="KW-0804">Transcription</keyword>
<sequence>MKNIHVLNIAQFNNNNLVSDFYVNTLQNHLVNAHAHIDRPHKHDFYVTVIFTTGTGTHEIDFETFEVKPGSIFFLSPGQVHSWNLSDDVSGYIFFHTQTFFEQDFARNHIQSYPFFNYNTTHPYLYLENNKVSYFKNLFQHLLKEGVENNLLKSEKILILIQLIYIECARKYLADIHTETTTKHTYLRQFKDFQHWVEMHFKQEKSAAFYAEKLNVSSKHLNRICQNVIGKTTTDYILSRVLLEAKREIIYQKRSLAEIAYHLGYEDYAYFSRIFKKHFKETPSEFISKYR</sequence>
<dbReference type="Gene3D" id="2.60.120.10">
    <property type="entry name" value="Jelly Rolls"/>
    <property type="match status" value="1"/>
</dbReference>
<dbReference type="PROSITE" id="PS01124">
    <property type="entry name" value="HTH_ARAC_FAMILY_2"/>
    <property type="match status" value="1"/>
</dbReference>
<feature type="domain" description="HTH araC/xylS-type" evidence="4">
    <location>
        <begin position="191"/>
        <end position="289"/>
    </location>
</feature>
<evidence type="ECO:0000256" key="3">
    <source>
        <dbReference type="ARBA" id="ARBA00023163"/>
    </source>
</evidence>
<dbReference type="EMBL" id="CP081495">
    <property type="protein sequence ID" value="UYW02565.1"/>
    <property type="molecule type" value="Genomic_DNA"/>
</dbReference>
<evidence type="ECO:0000256" key="1">
    <source>
        <dbReference type="ARBA" id="ARBA00023015"/>
    </source>
</evidence>
<gene>
    <name evidence="5" type="ORF">K5I29_06755</name>
</gene>
<dbReference type="Pfam" id="PF02311">
    <property type="entry name" value="AraC_binding"/>
    <property type="match status" value="1"/>
</dbReference>
<evidence type="ECO:0000256" key="2">
    <source>
        <dbReference type="ARBA" id="ARBA00023125"/>
    </source>
</evidence>
<dbReference type="SMART" id="SM00342">
    <property type="entry name" value="HTH_ARAC"/>
    <property type="match status" value="1"/>
</dbReference>
<dbReference type="PRINTS" id="PR00032">
    <property type="entry name" value="HTHARAC"/>
</dbReference>
<dbReference type="PANTHER" id="PTHR43280:SF32">
    <property type="entry name" value="TRANSCRIPTIONAL REGULATORY PROTEIN"/>
    <property type="match status" value="1"/>
</dbReference>
<protein>
    <submittedName>
        <fullName evidence="5">AraC family transcriptional regulator</fullName>
    </submittedName>
</protein>
<keyword evidence="1" id="KW-0805">Transcription regulation</keyword>
<keyword evidence="2" id="KW-0238">DNA-binding</keyword>
<dbReference type="InterPro" id="IPR003313">
    <property type="entry name" value="AraC-bd"/>
</dbReference>
<dbReference type="InterPro" id="IPR014710">
    <property type="entry name" value="RmlC-like_jellyroll"/>
</dbReference>
<accession>A0ABY6M3V4</accession>
<dbReference type="Gene3D" id="1.10.10.60">
    <property type="entry name" value="Homeodomain-like"/>
    <property type="match status" value="1"/>
</dbReference>
<name>A0ABY6M3V4_9FLAO</name>
<reference evidence="5" key="1">
    <citation type="submission" date="2021-08" db="EMBL/GenBank/DDBJ databases">
        <title>Flavobacterium sp. strain CC-SYL302.</title>
        <authorList>
            <person name="Lin S.-Y."/>
            <person name="Lee T.-H."/>
            <person name="Young C.-C."/>
        </authorList>
    </citation>
    <scope>NUCLEOTIDE SEQUENCE</scope>
    <source>
        <strain evidence="5">CC-SYL302</strain>
    </source>
</reference>
<evidence type="ECO:0000259" key="4">
    <source>
        <dbReference type="PROSITE" id="PS01124"/>
    </source>
</evidence>
<dbReference type="SUPFAM" id="SSF51215">
    <property type="entry name" value="Regulatory protein AraC"/>
    <property type="match status" value="1"/>
</dbReference>
<dbReference type="InterPro" id="IPR020449">
    <property type="entry name" value="Tscrpt_reg_AraC-type_HTH"/>
</dbReference>
<organism evidence="5 6">
    <name type="scientific">Flavobacterium agricola</name>
    <dbReference type="NCBI Taxonomy" id="2870839"/>
    <lineage>
        <taxon>Bacteria</taxon>
        <taxon>Pseudomonadati</taxon>
        <taxon>Bacteroidota</taxon>
        <taxon>Flavobacteriia</taxon>
        <taxon>Flavobacteriales</taxon>
        <taxon>Flavobacteriaceae</taxon>
        <taxon>Flavobacterium</taxon>
    </lineage>
</organism>
<dbReference type="InterPro" id="IPR009057">
    <property type="entry name" value="Homeodomain-like_sf"/>
</dbReference>
<dbReference type="Pfam" id="PF12833">
    <property type="entry name" value="HTH_18"/>
    <property type="match status" value="1"/>
</dbReference>
<dbReference type="InterPro" id="IPR037923">
    <property type="entry name" value="HTH-like"/>
</dbReference>
<evidence type="ECO:0000313" key="6">
    <source>
        <dbReference type="Proteomes" id="UP001163328"/>
    </source>
</evidence>
<dbReference type="SUPFAM" id="SSF46689">
    <property type="entry name" value="Homeodomain-like"/>
    <property type="match status" value="1"/>
</dbReference>
<proteinExistence type="predicted"/>
<dbReference type="PANTHER" id="PTHR43280">
    <property type="entry name" value="ARAC-FAMILY TRANSCRIPTIONAL REGULATOR"/>
    <property type="match status" value="1"/>
</dbReference>
<dbReference type="RefSeq" id="WP_264435135.1">
    <property type="nucleotide sequence ID" value="NZ_CP081495.1"/>
</dbReference>
<evidence type="ECO:0000313" key="5">
    <source>
        <dbReference type="EMBL" id="UYW02565.1"/>
    </source>
</evidence>
<dbReference type="InterPro" id="IPR018060">
    <property type="entry name" value="HTH_AraC"/>
</dbReference>